<comment type="similarity">
    <text evidence="2 4">Belongs to the AB hydrolase superfamily. Lipase family.</text>
</comment>
<evidence type="ECO:0000256" key="6">
    <source>
        <dbReference type="SAM" id="SignalP"/>
    </source>
</evidence>
<name>A0A226DK98_FOLCA</name>
<dbReference type="GO" id="GO:0017171">
    <property type="term" value="F:serine hydrolase activity"/>
    <property type="evidence" value="ECO:0007669"/>
    <property type="project" value="TreeGrafter"/>
</dbReference>
<dbReference type="GO" id="GO:0016298">
    <property type="term" value="F:lipase activity"/>
    <property type="evidence" value="ECO:0007669"/>
    <property type="project" value="InterPro"/>
</dbReference>
<dbReference type="GO" id="GO:0016042">
    <property type="term" value="P:lipid catabolic process"/>
    <property type="evidence" value="ECO:0007669"/>
    <property type="project" value="TreeGrafter"/>
</dbReference>
<dbReference type="Proteomes" id="UP000198287">
    <property type="component" value="Unassembled WGS sequence"/>
</dbReference>
<keyword evidence="6" id="KW-0732">Signal</keyword>
<evidence type="ECO:0000256" key="4">
    <source>
        <dbReference type="RuleBase" id="RU004262"/>
    </source>
</evidence>
<dbReference type="InterPro" id="IPR013818">
    <property type="entry name" value="Lipase"/>
</dbReference>
<evidence type="ECO:0000256" key="1">
    <source>
        <dbReference type="ARBA" id="ARBA00004613"/>
    </source>
</evidence>
<sequence length="1110" mass="122192">MKFFLAIVSLLLLLFGKGSSQTDPIDVAIEAYVRDKFDGFRAWFLDLGHTAREHDLPEPRVVNVSAEFAEIYHLTSLLSDAKFYIYFPDLSTLSITSNFSGGGIMIKLDPPSDPSLIGTHSTTGSEMGNPLNGTGLFAHTYADFNVHLDVEYQLIDGYLRCNSTPNPGYSSAVRSLTTLENLLPTNHPRYVEIMANYGTQIWISYALDIVQLPGMLATQQFLCEKLAETTFVDIISPLTPPPLTTTMSTGSTTTTIPTATSTSSLAPISTTDGPTTTNVTHSSTTQETTTFTASTSIQGTGAVDIRIQNYVRIKFDGFRAWFVDHGHTEREHDFPGSRVINVSSTFYQLSSLLSEAKLHIYWPDLRTKSITSFSSRGSIMVEMDPSSDPNIIGTHSTTGSEMGNPLDATGSFNHTYVSFSVHLNVEYQLIDGYLICNPTPGPTYSTSTARLTRLENLLPNNHPFYGEETTFADIVNPPTPSTSTTTMSTASTTLTTTTPTTPAPTTSSPAPTISTTEEPTTTNGTHSSTTQETTTFTLRTSTQGTGAADVRIEGYIREKFVQFRDWFVNHGHTGSEHDFSGLRVVNVSATFYDFNSNLSDAKFHIYWPDLRTTSIWSISNEGSLRLEMLPASNPSIVGTHSTSGTDMGNPLTTVGPFNHTYLGFTARLNINYQLVDGYMICDPTPNPSYSTGATRMTRIENLVPSDHLFYRDIMDAYGDQIWVTKYSQDIPRMPGLVATKQFFCEKLAETPFDDIANPTIPPTSTTTMSTTIPTTPATITSSLAPISTTDDPTTTSVTYSSTMQDTTTFTPSTSTQGTGAGVRWEISSKFSVESAINGSVSDNPNDVHFYLHPYPENPEQTIELLPYDKKPLKRFEFRSRNKTLFLIHGFISNSQTHMPVTVRNEYLRSGLNYNVITVDWGLLSLPAESPLTIPVIVQSFPVVVQNIPTVSKRIAKFIEFLVDQDFSTPHQIHLVGHSLGCHVAGQHLPLDLILDESDASFVDIYHTNTGILGYLGMLMVVDYSQAVLGNPVICSHNIAVEVFAVTINQVVNACKCKHFKDWGLRIYCPCDDENLDIRAGELIPTNGTEGQYFFTTSPSIRLCVPFEFNC</sequence>
<feature type="region of interest" description="Disordered" evidence="5">
    <location>
        <begin position="754"/>
        <end position="799"/>
    </location>
</feature>
<dbReference type="Gene3D" id="3.40.50.1820">
    <property type="entry name" value="alpha/beta hydrolase"/>
    <property type="match status" value="2"/>
</dbReference>
<feature type="region of interest" description="Disordered" evidence="5">
    <location>
        <begin position="477"/>
        <end position="542"/>
    </location>
</feature>
<feature type="domain" description="Lipase" evidence="7">
    <location>
        <begin position="844"/>
        <end position="986"/>
    </location>
</feature>
<comment type="caution">
    <text evidence="8">The sequence shown here is derived from an EMBL/GenBank/DDBJ whole genome shotgun (WGS) entry which is preliminary data.</text>
</comment>
<feature type="chain" id="PRO_5012511070" evidence="6">
    <location>
        <begin position="21"/>
        <end position="1110"/>
    </location>
</feature>
<evidence type="ECO:0000313" key="9">
    <source>
        <dbReference type="Proteomes" id="UP000198287"/>
    </source>
</evidence>
<dbReference type="OrthoDB" id="199913at2759"/>
<keyword evidence="9" id="KW-1185">Reference proteome</keyword>
<evidence type="ECO:0000256" key="2">
    <source>
        <dbReference type="ARBA" id="ARBA00010701"/>
    </source>
</evidence>
<dbReference type="PANTHER" id="PTHR11610:SF173">
    <property type="entry name" value="LIPASE DOMAIN-CONTAINING PROTEIN-RELATED"/>
    <property type="match status" value="1"/>
</dbReference>
<dbReference type="GO" id="GO:0005615">
    <property type="term" value="C:extracellular space"/>
    <property type="evidence" value="ECO:0007669"/>
    <property type="project" value="TreeGrafter"/>
</dbReference>
<dbReference type="InterPro" id="IPR029058">
    <property type="entry name" value="AB_hydrolase_fold"/>
</dbReference>
<evidence type="ECO:0000256" key="5">
    <source>
        <dbReference type="SAM" id="MobiDB-lite"/>
    </source>
</evidence>
<feature type="compositionally biased region" description="Low complexity" evidence="5">
    <location>
        <begin position="481"/>
        <end position="542"/>
    </location>
</feature>
<keyword evidence="3" id="KW-0964">Secreted</keyword>
<feature type="compositionally biased region" description="Low complexity" evidence="5">
    <location>
        <begin position="762"/>
        <end position="799"/>
    </location>
</feature>
<dbReference type="SUPFAM" id="SSF53474">
    <property type="entry name" value="alpha/beta-Hydrolases"/>
    <property type="match status" value="1"/>
</dbReference>
<evidence type="ECO:0000259" key="7">
    <source>
        <dbReference type="Pfam" id="PF00151"/>
    </source>
</evidence>
<dbReference type="PANTHER" id="PTHR11610">
    <property type="entry name" value="LIPASE"/>
    <property type="match status" value="1"/>
</dbReference>
<protein>
    <submittedName>
        <fullName evidence="8">Inactive pancreatic lipase-related protein 1</fullName>
    </submittedName>
</protein>
<accession>A0A226DK98</accession>
<reference evidence="8 9" key="1">
    <citation type="submission" date="2015-12" db="EMBL/GenBank/DDBJ databases">
        <title>The genome of Folsomia candida.</title>
        <authorList>
            <person name="Faddeeva A."/>
            <person name="Derks M.F."/>
            <person name="Anvar Y."/>
            <person name="Smit S."/>
            <person name="Van Straalen N."/>
            <person name="Roelofs D."/>
        </authorList>
    </citation>
    <scope>NUCLEOTIDE SEQUENCE [LARGE SCALE GENOMIC DNA]</scope>
    <source>
        <strain evidence="8 9">VU population</strain>
        <tissue evidence="8">Whole body</tissue>
    </source>
</reference>
<dbReference type="InterPro" id="IPR000734">
    <property type="entry name" value="TAG_lipase"/>
</dbReference>
<feature type="region of interest" description="Disordered" evidence="5">
    <location>
        <begin position="243"/>
        <end position="287"/>
    </location>
</feature>
<evidence type="ECO:0000256" key="3">
    <source>
        <dbReference type="ARBA" id="ARBA00022525"/>
    </source>
</evidence>
<organism evidence="8 9">
    <name type="scientific">Folsomia candida</name>
    <name type="common">Springtail</name>
    <dbReference type="NCBI Taxonomy" id="158441"/>
    <lineage>
        <taxon>Eukaryota</taxon>
        <taxon>Metazoa</taxon>
        <taxon>Ecdysozoa</taxon>
        <taxon>Arthropoda</taxon>
        <taxon>Hexapoda</taxon>
        <taxon>Collembola</taxon>
        <taxon>Entomobryomorpha</taxon>
        <taxon>Isotomoidea</taxon>
        <taxon>Isotomidae</taxon>
        <taxon>Proisotominae</taxon>
        <taxon>Folsomia</taxon>
    </lineage>
</organism>
<dbReference type="EMBL" id="LNIX01000018">
    <property type="protein sequence ID" value="OXA45097.1"/>
    <property type="molecule type" value="Genomic_DNA"/>
</dbReference>
<proteinExistence type="inferred from homology"/>
<feature type="compositionally biased region" description="Low complexity" evidence="5">
    <location>
        <begin position="244"/>
        <end position="287"/>
    </location>
</feature>
<evidence type="ECO:0000313" key="8">
    <source>
        <dbReference type="EMBL" id="OXA45097.1"/>
    </source>
</evidence>
<dbReference type="Pfam" id="PF00151">
    <property type="entry name" value="Lipase"/>
    <property type="match status" value="1"/>
</dbReference>
<dbReference type="AlphaFoldDB" id="A0A226DK98"/>
<gene>
    <name evidence="8" type="ORF">Fcan01_20360</name>
</gene>
<feature type="signal peptide" evidence="6">
    <location>
        <begin position="1"/>
        <end position="20"/>
    </location>
</feature>
<comment type="subcellular location">
    <subcellularLocation>
        <location evidence="1">Secreted</location>
    </subcellularLocation>
</comment>